<feature type="domain" description="GH16" evidence="2">
    <location>
        <begin position="523"/>
        <end position="795"/>
    </location>
</feature>
<reference evidence="3 4" key="1">
    <citation type="journal article" date="2020" name="ISME J.">
        <title>Uncovering the hidden diversity of litter-decomposition mechanisms in mushroom-forming fungi.</title>
        <authorList>
            <person name="Floudas D."/>
            <person name="Bentzer J."/>
            <person name="Ahren D."/>
            <person name="Johansson T."/>
            <person name="Persson P."/>
            <person name="Tunlid A."/>
        </authorList>
    </citation>
    <scope>NUCLEOTIDE SEQUENCE [LARGE SCALE GENOMIC DNA]</scope>
    <source>
        <strain evidence="3 4">CBS 101986</strain>
    </source>
</reference>
<dbReference type="SUPFAM" id="SSF49899">
    <property type="entry name" value="Concanavalin A-like lectins/glucanases"/>
    <property type="match status" value="1"/>
</dbReference>
<dbReference type="GO" id="GO:0009251">
    <property type="term" value="P:glucan catabolic process"/>
    <property type="evidence" value="ECO:0007669"/>
    <property type="project" value="TreeGrafter"/>
</dbReference>
<sequence length="918" mass="100327">MYALSQPQSTPPSYDQDVGELLDDVEFESIELPVYSPPQRLRTARTRGPRRDESVEYKLELKKGRPYLVLQLLADGLCPKNIPTYIEGTPIKGEVRMDVEEAEAVQDVVLNIHGRFITGLAPDEQVSFLNIWHTLWSSNGGDEPHSRLASCPNPLSLCGFGTRAPTPRPTGRLQGKYTWPFSITVPRKVAMGNGQPSFHLPHSLDERGCHITVCYEITVKVRKAKLKPDRSLSTVFRYITISKPPPFLPLKRLAYQERVSLMGPTIDTEGWHSGDPITIKGMLFRNRRVSTTCTLYLSKPLGYARGTLIPLCMRLQSDDPQVLDLLSTPSSIKVVLRRSIKYKALRQGGWRKTIDPLDDCPSAVWWPSTEHDNIPRESNVRFVNGELHLRSSLKPSEKVPFFQTKYAVALLPFEAIGFVQDDNGEEVVQEQAVDIATASASGPPPIKFAPPGYERWCILLALTTFIRSVYGINAAGVHGNFAGGFVSSINEGQLCPSSVSGFSSSHHHCAMRRTVLSILLFVCSASALYHPVREYAGPTFFDGWAYYGNVDNTTWGNVTYVDKETAMKSSLTYVNTAGNAVVRVDNFTVIQPASLVNRDTIRLTSLDSYGIGSLIIIDAAHIPYGCSVWPAFWTYGIEQEWPLAGEIDIIEAINGMDHNQFALHTTPGCFKADEIPGTQTGQTLEGDCSTPRGCIVAETKPNSFGPAFAAAGGGVYAVQIAESGVFQWFWSRPDIPANLLATTADNTLDISSWGIPTSAYPSTRCNMTQFFPPQNLVLLTTLCGVWAGVPSIYSSTCHTPTNNCVNDNIVGDGSNYANAYWEIKSIRAFISDDAPIQPPSSATPTPNSPITTVTGSQLPPISSVAVSVVVISPTDTPSTDTAQPTASPTGKPSSATIPSPNLSPIFHLVLIPLILVLF</sequence>
<dbReference type="GO" id="GO:0004553">
    <property type="term" value="F:hydrolase activity, hydrolyzing O-glycosyl compounds"/>
    <property type="evidence" value="ECO:0007669"/>
    <property type="project" value="InterPro"/>
</dbReference>
<dbReference type="PANTHER" id="PTHR10963:SF24">
    <property type="entry name" value="GLYCOSIDASE C21B10.07-RELATED"/>
    <property type="match status" value="1"/>
</dbReference>
<evidence type="ECO:0000259" key="2">
    <source>
        <dbReference type="PROSITE" id="PS51762"/>
    </source>
</evidence>
<dbReference type="PANTHER" id="PTHR10963">
    <property type="entry name" value="GLYCOSYL HYDROLASE-RELATED"/>
    <property type="match status" value="1"/>
</dbReference>
<evidence type="ECO:0000313" key="4">
    <source>
        <dbReference type="Proteomes" id="UP000567179"/>
    </source>
</evidence>
<dbReference type="InterPro" id="IPR014752">
    <property type="entry name" value="Arrestin-like_C"/>
</dbReference>
<dbReference type="InterPro" id="IPR050546">
    <property type="entry name" value="Glycosyl_Hydrlase_16"/>
</dbReference>
<dbReference type="Pfam" id="PF26113">
    <property type="entry name" value="GH16_XgeA"/>
    <property type="match status" value="1"/>
</dbReference>
<protein>
    <recommendedName>
        <fullName evidence="2">GH16 domain-containing protein</fullName>
    </recommendedName>
</protein>
<dbReference type="InterPro" id="IPR011021">
    <property type="entry name" value="Arrestin-like_N"/>
</dbReference>
<feature type="region of interest" description="Disordered" evidence="1">
    <location>
        <begin position="875"/>
        <end position="896"/>
    </location>
</feature>
<dbReference type="InterPro" id="IPR013320">
    <property type="entry name" value="ConA-like_dom_sf"/>
</dbReference>
<proteinExistence type="predicted"/>
<dbReference type="EMBL" id="JAACJJ010000028">
    <property type="protein sequence ID" value="KAF5322267.1"/>
    <property type="molecule type" value="Genomic_DNA"/>
</dbReference>
<dbReference type="AlphaFoldDB" id="A0A8H5BHJ7"/>
<dbReference type="PROSITE" id="PS51762">
    <property type="entry name" value="GH16_2"/>
    <property type="match status" value="1"/>
</dbReference>
<gene>
    <name evidence="3" type="ORF">D9619_000120</name>
</gene>
<accession>A0A8H5BHJ7</accession>
<dbReference type="Gene3D" id="2.60.40.640">
    <property type="match status" value="1"/>
</dbReference>
<dbReference type="Gene3D" id="2.60.120.200">
    <property type="match status" value="1"/>
</dbReference>
<evidence type="ECO:0000256" key="1">
    <source>
        <dbReference type="SAM" id="MobiDB-lite"/>
    </source>
</evidence>
<comment type="caution">
    <text evidence="3">The sequence shown here is derived from an EMBL/GenBank/DDBJ whole genome shotgun (WGS) entry which is preliminary data.</text>
</comment>
<dbReference type="Pfam" id="PF00339">
    <property type="entry name" value="Arrestin_N"/>
    <property type="match status" value="1"/>
</dbReference>
<keyword evidence="4" id="KW-1185">Reference proteome</keyword>
<dbReference type="OrthoDB" id="192832at2759"/>
<evidence type="ECO:0000313" key="3">
    <source>
        <dbReference type="EMBL" id="KAF5322267.1"/>
    </source>
</evidence>
<organism evidence="3 4">
    <name type="scientific">Psilocybe cf. subviscida</name>
    <dbReference type="NCBI Taxonomy" id="2480587"/>
    <lineage>
        <taxon>Eukaryota</taxon>
        <taxon>Fungi</taxon>
        <taxon>Dikarya</taxon>
        <taxon>Basidiomycota</taxon>
        <taxon>Agaricomycotina</taxon>
        <taxon>Agaricomycetes</taxon>
        <taxon>Agaricomycetidae</taxon>
        <taxon>Agaricales</taxon>
        <taxon>Agaricineae</taxon>
        <taxon>Strophariaceae</taxon>
        <taxon>Psilocybe</taxon>
    </lineage>
</organism>
<name>A0A8H5BHJ7_9AGAR</name>
<dbReference type="Proteomes" id="UP000567179">
    <property type="component" value="Unassembled WGS sequence"/>
</dbReference>
<dbReference type="InterPro" id="IPR000757">
    <property type="entry name" value="Beta-glucanase-like"/>
</dbReference>